<dbReference type="Proteomes" id="UP000805193">
    <property type="component" value="Unassembled WGS sequence"/>
</dbReference>
<sequence length="162" mass="18290">MSSLKKLLRKPDLPLEQVHNRICEKKKVPSSQAAVSDEVLLDMNHKKYPLLSQCREPQFCKVTTPKFMLKRDSCCVLSDGSIVTIENIAHFSLSGEPCIIGRKFLRCRDFYTSPLSSSGLGICLMDQASKLNCWPVATVQHKCVKLPFKGHHVVFTLVHTMM</sequence>
<comment type="caution">
    <text evidence="1">The sequence shown here is derived from an EMBL/GenBank/DDBJ whole genome shotgun (WGS) entry which is preliminary data.</text>
</comment>
<keyword evidence="2" id="KW-1185">Reference proteome</keyword>
<evidence type="ECO:0000313" key="2">
    <source>
        <dbReference type="Proteomes" id="UP000805193"/>
    </source>
</evidence>
<evidence type="ECO:0000313" key="1">
    <source>
        <dbReference type="EMBL" id="KAG0410596.1"/>
    </source>
</evidence>
<gene>
    <name evidence="1" type="ORF">HPB47_012296</name>
</gene>
<proteinExistence type="predicted"/>
<dbReference type="EMBL" id="JABSTQ010011508">
    <property type="protein sequence ID" value="KAG0410596.1"/>
    <property type="molecule type" value="Genomic_DNA"/>
</dbReference>
<reference evidence="1 2" key="1">
    <citation type="journal article" date="2020" name="Cell">
        <title>Large-Scale Comparative Analyses of Tick Genomes Elucidate Their Genetic Diversity and Vector Capacities.</title>
        <authorList>
            <consortium name="Tick Genome and Microbiome Consortium (TIGMIC)"/>
            <person name="Jia N."/>
            <person name="Wang J."/>
            <person name="Shi W."/>
            <person name="Du L."/>
            <person name="Sun Y."/>
            <person name="Zhan W."/>
            <person name="Jiang J.F."/>
            <person name="Wang Q."/>
            <person name="Zhang B."/>
            <person name="Ji P."/>
            <person name="Bell-Sakyi L."/>
            <person name="Cui X.M."/>
            <person name="Yuan T.T."/>
            <person name="Jiang B.G."/>
            <person name="Yang W.F."/>
            <person name="Lam T.T."/>
            <person name="Chang Q.C."/>
            <person name="Ding S.J."/>
            <person name="Wang X.J."/>
            <person name="Zhu J.G."/>
            <person name="Ruan X.D."/>
            <person name="Zhao L."/>
            <person name="Wei J.T."/>
            <person name="Ye R.Z."/>
            <person name="Que T.C."/>
            <person name="Du C.H."/>
            <person name="Zhou Y.H."/>
            <person name="Cheng J.X."/>
            <person name="Dai P.F."/>
            <person name="Guo W.B."/>
            <person name="Han X.H."/>
            <person name="Huang E.J."/>
            <person name="Li L.F."/>
            <person name="Wei W."/>
            <person name="Gao Y.C."/>
            <person name="Liu J.Z."/>
            <person name="Shao H.Z."/>
            <person name="Wang X."/>
            <person name="Wang C.C."/>
            <person name="Yang T.C."/>
            <person name="Huo Q.B."/>
            <person name="Li W."/>
            <person name="Chen H.Y."/>
            <person name="Chen S.E."/>
            <person name="Zhou L.G."/>
            <person name="Ni X.B."/>
            <person name="Tian J.H."/>
            <person name="Sheng Y."/>
            <person name="Liu T."/>
            <person name="Pan Y.S."/>
            <person name="Xia L.Y."/>
            <person name="Li J."/>
            <person name="Zhao F."/>
            <person name="Cao W.C."/>
        </authorList>
    </citation>
    <scope>NUCLEOTIDE SEQUENCE [LARGE SCALE GENOMIC DNA]</scope>
    <source>
        <strain evidence="1">Iper-2018</strain>
    </source>
</reference>
<protein>
    <submittedName>
        <fullName evidence="1">Uncharacterized protein</fullName>
    </submittedName>
</protein>
<accession>A0AC60NU78</accession>
<name>A0AC60NU78_IXOPE</name>
<organism evidence="1 2">
    <name type="scientific">Ixodes persulcatus</name>
    <name type="common">Taiga tick</name>
    <dbReference type="NCBI Taxonomy" id="34615"/>
    <lineage>
        <taxon>Eukaryota</taxon>
        <taxon>Metazoa</taxon>
        <taxon>Ecdysozoa</taxon>
        <taxon>Arthropoda</taxon>
        <taxon>Chelicerata</taxon>
        <taxon>Arachnida</taxon>
        <taxon>Acari</taxon>
        <taxon>Parasitiformes</taxon>
        <taxon>Ixodida</taxon>
        <taxon>Ixodoidea</taxon>
        <taxon>Ixodidae</taxon>
        <taxon>Ixodinae</taxon>
        <taxon>Ixodes</taxon>
    </lineage>
</organism>